<comment type="caution">
    <text evidence="1">The sequence shown here is derived from an EMBL/GenBank/DDBJ whole genome shotgun (WGS) entry which is preliminary data.</text>
</comment>
<proteinExistence type="predicted"/>
<dbReference type="Proteomes" id="UP001180020">
    <property type="component" value="Unassembled WGS sequence"/>
</dbReference>
<sequence>MDGSMITNPENIRQLVLSHFTNHWQSRIENPLDLPSDQFDKKVNPDMVADLIKPFTESEIELAGWSKVPLYRITLFMDTCCSSKTFFTHYGVKKAGMH</sequence>
<evidence type="ECO:0000313" key="2">
    <source>
        <dbReference type="Proteomes" id="UP001180020"/>
    </source>
</evidence>
<organism evidence="1 2">
    <name type="scientific">Acorus calamus</name>
    <name type="common">Sweet flag</name>
    <dbReference type="NCBI Taxonomy" id="4465"/>
    <lineage>
        <taxon>Eukaryota</taxon>
        <taxon>Viridiplantae</taxon>
        <taxon>Streptophyta</taxon>
        <taxon>Embryophyta</taxon>
        <taxon>Tracheophyta</taxon>
        <taxon>Spermatophyta</taxon>
        <taxon>Magnoliopsida</taxon>
        <taxon>Liliopsida</taxon>
        <taxon>Acoraceae</taxon>
        <taxon>Acorus</taxon>
    </lineage>
</organism>
<dbReference type="AlphaFoldDB" id="A0AAV9CGZ5"/>
<protein>
    <submittedName>
        <fullName evidence="1">Uncharacterized protein</fullName>
    </submittedName>
</protein>
<dbReference type="EMBL" id="JAUJYO010000019">
    <property type="protein sequence ID" value="KAK1287776.1"/>
    <property type="molecule type" value="Genomic_DNA"/>
</dbReference>
<accession>A0AAV9CGZ5</accession>
<evidence type="ECO:0000313" key="1">
    <source>
        <dbReference type="EMBL" id="KAK1287776.1"/>
    </source>
</evidence>
<reference evidence="1" key="1">
    <citation type="journal article" date="2023" name="Nat. Commun.">
        <title>Diploid and tetraploid genomes of Acorus and the evolution of monocots.</title>
        <authorList>
            <person name="Ma L."/>
            <person name="Liu K.W."/>
            <person name="Li Z."/>
            <person name="Hsiao Y.Y."/>
            <person name="Qi Y."/>
            <person name="Fu T."/>
            <person name="Tang G.D."/>
            <person name="Zhang D."/>
            <person name="Sun W.H."/>
            <person name="Liu D.K."/>
            <person name="Li Y."/>
            <person name="Chen G.Z."/>
            <person name="Liu X.D."/>
            <person name="Liao X.Y."/>
            <person name="Jiang Y.T."/>
            <person name="Yu X."/>
            <person name="Hao Y."/>
            <person name="Huang J."/>
            <person name="Zhao X.W."/>
            <person name="Ke S."/>
            <person name="Chen Y.Y."/>
            <person name="Wu W.L."/>
            <person name="Hsu J.L."/>
            <person name="Lin Y.F."/>
            <person name="Huang M.D."/>
            <person name="Li C.Y."/>
            <person name="Huang L."/>
            <person name="Wang Z.W."/>
            <person name="Zhao X."/>
            <person name="Zhong W.Y."/>
            <person name="Peng D.H."/>
            <person name="Ahmad S."/>
            <person name="Lan S."/>
            <person name="Zhang J.S."/>
            <person name="Tsai W.C."/>
            <person name="Van de Peer Y."/>
            <person name="Liu Z.J."/>
        </authorList>
    </citation>
    <scope>NUCLEOTIDE SEQUENCE</scope>
    <source>
        <strain evidence="1">CP</strain>
    </source>
</reference>
<gene>
    <name evidence="1" type="ORF">QJS10_CPB19g00209</name>
</gene>
<reference evidence="1" key="2">
    <citation type="submission" date="2023-06" db="EMBL/GenBank/DDBJ databases">
        <authorList>
            <person name="Ma L."/>
            <person name="Liu K.-W."/>
            <person name="Li Z."/>
            <person name="Hsiao Y.-Y."/>
            <person name="Qi Y."/>
            <person name="Fu T."/>
            <person name="Tang G."/>
            <person name="Zhang D."/>
            <person name="Sun W.-H."/>
            <person name="Liu D.-K."/>
            <person name="Li Y."/>
            <person name="Chen G.-Z."/>
            <person name="Liu X.-D."/>
            <person name="Liao X.-Y."/>
            <person name="Jiang Y.-T."/>
            <person name="Yu X."/>
            <person name="Hao Y."/>
            <person name="Huang J."/>
            <person name="Zhao X.-W."/>
            <person name="Ke S."/>
            <person name="Chen Y.-Y."/>
            <person name="Wu W.-L."/>
            <person name="Hsu J.-L."/>
            <person name="Lin Y.-F."/>
            <person name="Huang M.-D."/>
            <person name="Li C.-Y."/>
            <person name="Huang L."/>
            <person name="Wang Z.-W."/>
            <person name="Zhao X."/>
            <person name="Zhong W.-Y."/>
            <person name="Peng D.-H."/>
            <person name="Ahmad S."/>
            <person name="Lan S."/>
            <person name="Zhang J.-S."/>
            <person name="Tsai W.-C."/>
            <person name="Van De Peer Y."/>
            <person name="Liu Z.-J."/>
        </authorList>
    </citation>
    <scope>NUCLEOTIDE SEQUENCE</scope>
    <source>
        <strain evidence="1">CP</strain>
        <tissue evidence="1">Leaves</tissue>
    </source>
</reference>
<keyword evidence="2" id="KW-1185">Reference proteome</keyword>
<name>A0AAV9CGZ5_ACOCL</name>